<gene>
    <name evidence="2" type="ORF">EAE98_009994</name>
</gene>
<dbReference type="EMBL" id="RCSX01000032">
    <property type="protein sequence ID" value="KAF7917966.1"/>
    <property type="molecule type" value="Genomic_DNA"/>
</dbReference>
<evidence type="ECO:0000256" key="1">
    <source>
        <dbReference type="SAM" id="MobiDB-lite"/>
    </source>
</evidence>
<feature type="compositionally biased region" description="Acidic residues" evidence="1">
    <location>
        <begin position="68"/>
        <end position="82"/>
    </location>
</feature>
<keyword evidence="3" id="KW-1185">Reference proteome</keyword>
<dbReference type="GeneID" id="62236765"/>
<evidence type="ECO:0000313" key="3">
    <source>
        <dbReference type="Proteomes" id="UP000783213"/>
    </source>
</evidence>
<name>A0ABQ7IAH6_9HELO</name>
<accession>A0ABQ7IAH6</accession>
<organism evidence="2 3">
    <name type="scientific">Botrytis deweyae</name>
    <dbReference type="NCBI Taxonomy" id="2478750"/>
    <lineage>
        <taxon>Eukaryota</taxon>
        <taxon>Fungi</taxon>
        <taxon>Dikarya</taxon>
        <taxon>Ascomycota</taxon>
        <taxon>Pezizomycotina</taxon>
        <taxon>Leotiomycetes</taxon>
        <taxon>Helotiales</taxon>
        <taxon>Sclerotiniaceae</taxon>
        <taxon>Botrytis</taxon>
    </lineage>
</organism>
<dbReference type="RefSeq" id="XP_038806078.1">
    <property type="nucleotide sequence ID" value="XM_038957615.1"/>
</dbReference>
<comment type="caution">
    <text evidence="2">The sequence shown here is derived from an EMBL/GenBank/DDBJ whole genome shotgun (WGS) entry which is preliminary data.</text>
</comment>
<dbReference type="Proteomes" id="UP000783213">
    <property type="component" value="Unassembled WGS sequence"/>
</dbReference>
<sequence>MFSFQRTAIIETKQLEGTKEAQELATQDNHGKRPQHIQKIIDQADDAMNLTPSGERLIDMVRHLEVDEDPTQEIDVTEQEIESDPREMPEA</sequence>
<protein>
    <submittedName>
        <fullName evidence="2">Uncharacterized protein</fullName>
    </submittedName>
</protein>
<evidence type="ECO:0000313" key="2">
    <source>
        <dbReference type="EMBL" id="KAF7917966.1"/>
    </source>
</evidence>
<reference evidence="2 3" key="1">
    <citation type="journal article" date="2020" name="Genome Biol. Evol.">
        <title>Comparative genomics of Sclerotiniaceae.</title>
        <authorList>
            <person name="Valero Jimenez C.A."/>
            <person name="Steentjes M."/>
            <person name="Scholten O.E."/>
            <person name="Van Kan J.A.L."/>
        </authorList>
    </citation>
    <scope>NUCLEOTIDE SEQUENCE [LARGE SCALE GENOMIC DNA]</scope>
    <source>
        <strain evidence="2 3">B1</strain>
    </source>
</reference>
<proteinExistence type="predicted"/>
<feature type="region of interest" description="Disordered" evidence="1">
    <location>
        <begin position="68"/>
        <end position="91"/>
    </location>
</feature>